<gene>
    <name evidence="8" type="primary">WBGene00271990</name>
</gene>
<accession>A0A8R1YQ89</accession>
<comment type="similarity">
    <text evidence="3">Belongs to the PA-phosphatase related phosphoesterase family.</text>
</comment>
<protein>
    <submittedName>
        <fullName evidence="8">AcidPPc domain-containing protein</fullName>
    </submittedName>
</protein>
<dbReference type="GO" id="GO:0016671">
    <property type="term" value="F:oxidoreductase activity, acting on a sulfur group of donors, disulfide as acceptor"/>
    <property type="evidence" value="ECO:0007669"/>
    <property type="project" value="InterPro"/>
</dbReference>
<name>A0A2A6B918_PRIPA</name>
<sequence>MSVPPSRAHSEVFSASQYGTDMPRPPKYQNINFFLVPTFFLHIIGLACLWALWYYLRFTTVFPYHARVFYCRDVLLYKPNFRPEDFNVYVSYDLLYVLGFCLPPLVILIGEIMFWLFSTKPRKTVLATCAEAKVHLFTRRLFRFVSIFLFGALITQIFVDTIKLMTGYQRPYFLSLCNVSISACTAPLEHSPSPSPQLACNFRNADELRYAWLTFPSLHAAFSGYSAIFASCYIYYMINLRGAPLLRPFLIFGFLGLALVDAFSRINGYKNHWRDIWVGWLIGFAIALFLCYCVLCFQEVYHVVVAKTPLPPAVTQVEERVSPFFSWFRLPRISAPSVKEEYVVYEEDINPPHVDTVPRHQRNQDRTYEVTTTTESFHHEIKDRVTQYLSHRDRVKTRQLKESDDCSILPPSLWCTSDTLAKKCGFFDQCQKYSKSTYNQPILITLLYESLCPGCQKFITEELYPKVLKNFGPEFVKIELVPYGNAKISPEGEITCQHGEDECTINKFESCLIAALPDQNKNVPVIHCIEAQLKVKVDFNDAMQKCFETLQIGMDIQTMIQSCMVTHESARLQEAAAARTTNVYPDKHDHVPWVLFNNASLADAQFLIGDIPQLICSWWRGDKKIPYCEVEKVNAHRFKMDRVCKN</sequence>
<dbReference type="PANTHER" id="PTHR10165:SF114">
    <property type="entry name" value="PHOSPHATIDIC ACID PHOSPHATASE TYPE 2_HALOPEROXIDASE DOMAIN-CONTAINING PROTEIN"/>
    <property type="match status" value="1"/>
</dbReference>
<proteinExistence type="inferred from homology"/>
<evidence type="ECO:0000256" key="2">
    <source>
        <dbReference type="ARBA" id="ARBA00005679"/>
    </source>
</evidence>
<dbReference type="CDD" id="cd03384">
    <property type="entry name" value="PAP2_wunen"/>
    <property type="match status" value="1"/>
</dbReference>
<evidence type="ECO:0000256" key="6">
    <source>
        <dbReference type="ARBA" id="ARBA00023136"/>
    </source>
</evidence>
<dbReference type="Pfam" id="PF01569">
    <property type="entry name" value="PAP2"/>
    <property type="match status" value="1"/>
</dbReference>
<comment type="similarity">
    <text evidence="2">Belongs to the GILT family.</text>
</comment>
<keyword evidence="5" id="KW-1133">Transmembrane helix</keyword>
<dbReference type="EnsemblMetazoa" id="PPA33621.1">
    <property type="protein sequence ID" value="PPA33621.1"/>
    <property type="gene ID" value="WBGene00271990"/>
</dbReference>
<dbReference type="SUPFAM" id="SSF48317">
    <property type="entry name" value="Acid phosphatase/Vanadium-dependent haloperoxidase"/>
    <property type="match status" value="1"/>
</dbReference>
<keyword evidence="6" id="KW-0472">Membrane</keyword>
<dbReference type="Proteomes" id="UP000005239">
    <property type="component" value="Unassembled WGS sequence"/>
</dbReference>
<dbReference type="InterPro" id="IPR043216">
    <property type="entry name" value="PAP-like"/>
</dbReference>
<dbReference type="Gene3D" id="1.20.144.10">
    <property type="entry name" value="Phosphatidic acid phosphatase type 2/haloperoxidase"/>
    <property type="match status" value="1"/>
</dbReference>
<dbReference type="InterPro" id="IPR000326">
    <property type="entry name" value="PAP2/HPO"/>
</dbReference>
<evidence type="ECO:0000256" key="7">
    <source>
        <dbReference type="ARBA" id="ARBA00023180"/>
    </source>
</evidence>
<evidence type="ECO:0000313" key="9">
    <source>
        <dbReference type="Proteomes" id="UP000005239"/>
    </source>
</evidence>
<organism evidence="8 9">
    <name type="scientific">Pristionchus pacificus</name>
    <name type="common">Parasitic nematode worm</name>
    <dbReference type="NCBI Taxonomy" id="54126"/>
    <lineage>
        <taxon>Eukaryota</taxon>
        <taxon>Metazoa</taxon>
        <taxon>Ecdysozoa</taxon>
        <taxon>Nematoda</taxon>
        <taxon>Chromadorea</taxon>
        <taxon>Rhabditida</taxon>
        <taxon>Rhabditina</taxon>
        <taxon>Diplogasteromorpha</taxon>
        <taxon>Diplogasteroidea</taxon>
        <taxon>Neodiplogasteridae</taxon>
        <taxon>Pristionchus</taxon>
    </lineage>
</organism>
<evidence type="ECO:0000256" key="1">
    <source>
        <dbReference type="ARBA" id="ARBA00004141"/>
    </source>
</evidence>
<dbReference type="InterPro" id="IPR036938">
    <property type="entry name" value="PAP2/HPO_sf"/>
</dbReference>
<reference evidence="8" key="2">
    <citation type="submission" date="2022-06" db="UniProtKB">
        <authorList>
            <consortium name="EnsemblMetazoa"/>
        </authorList>
    </citation>
    <scope>IDENTIFICATION</scope>
    <source>
        <strain evidence="8">PS312</strain>
    </source>
</reference>
<comment type="subcellular location">
    <subcellularLocation>
        <location evidence="1">Membrane</location>
        <topology evidence="1">Multi-pass membrane protein</topology>
    </subcellularLocation>
</comment>
<dbReference type="GO" id="GO:0008195">
    <property type="term" value="F:phosphatidate phosphatase activity"/>
    <property type="evidence" value="ECO:0000318"/>
    <property type="project" value="GO_Central"/>
</dbReference>
<evidence type="ECO:0000256" key="4">
    <source>
        <dbReference type="ARBA" id="ARBA00022692"/>
    </source>
</evidence>
<keyword evidence="9" id="KW-1185">Reference proteome</keyword>
<keyword evidence="4" id="KW-0812">Transmembrane</keyword>
<evidence type="ECO:0000313" key="8">
    <source>
        <dbReference type="EnsemblMetazoa" id="PPA33621.1"/>
    </source>
</evidence>
<dbReference type="PANTHER" id="PTHR10165">
    <property type="entry name" value="LIPID PHOSPHATE PHOSPHATASE"/>
    <property type="match status" value="1"/>
</dbReference>
<evidence type="ECO:0000256" key="3">
    <source>
        <dbReference type="ARBA" id="ARBA00008816"/>
    </source>
</evidence>
<dbReference type="SMART" id="SM00014">
    <property type="entry name" value="acidPPc"/>
    <property type="match status" value="1"/>
</dbReference>
<reference evidence="9" key="1">
    <citation type="journal article" date="2008" name="Nat. Genet.">
        <title>The Pristionchus pacificus genome provides a unique perspective on nematode lifestyle and parasitism.</title>
        <authorList>
            <person name="Dieterich C."/>
            <person name="Clifton S.W."/>
            <person name="Schuster L.N."/>
            <person name="Chinwalla A."/>
            <person name="Delehaunty K."/>
            <person name="Dinkelacker I."/>
            <person name="Fulton L."/>
            <person name="Fulton R."/>
            <person name="Godfrey J."/>
            <person name="Minx P."/>
            <person name="Mitreva M."/>
            <person name="Roeseler W."/>
            <person name="Tian H."/>
            <person name="Witte H."/>
            <person name="Yang S.P."/>
            <person name="Wilson R.K."/>
            <person name="Sommer R.J."/>
        </authorList>
    </citation>
    <scope>NUCLEOTIDE SEQUENCE [LARGE SCALE GENOMIC DNA]</scope>
    <source>
        <strain evidence="9">PS312</strain>
    </source>
</reference>
<dbReference type="GO" id="GO:0046839">
    <property type="term" value="P:phospholipid dephosphorylation"/>
    <property type="evidence" value="ECO:0000318"/>
    <property type="project" value="GO_Central"/>
</dbReference>
<dbReference type="GO" id="GO:0006644">
    <property type="term" value="P:phospholipid metabolic process"/>
    <property type="evidence" value="ECO:0000318"/>
    <property type="project" value="GO_Central"/>
</dbReference>
<dbReference type="Pfam" id="PF03227">
    <property type="entry name" value="GILT"/>
    <property type="match status" value="1"/>
</dbReference>
<accession>A0A2A6B918</accession>
<keyword evidence="7" id="KW-0325">Glycoprotein</keyword>
<dbReference type="GO" id="GO:0007165">
    <property type="term" value="P:signal transduction"/>
    <property type="evidence" value="ECO:0000318"/>
    <property type="project" value="GO_Central"/>
</dbReference>
<dbReference type="InterPro" id="IPR004911">
    <property type="entry name" value="Interferon-induced_GILT"/>
</dbReference>
<dbReference type="AlphaFoldDB" id="A0A2A6B918"/>
<evidence type="ECO:0000256" key="5">
    <source>
        <dbReference type="ARBA" id="ARBA00022989"/>
    </source>
</evidence>
<dbReference type="GO" id="GO:0005886">
    <property type="term" value="C:plasma membrane"/>
    <property type="evidence" value="ECO:0000318"/>
    <property type="project" value="GO_Central"/>
</dbReference>